<dbReference type="SMART" id="SM00355">
    <property type="entry name" value="ZnF_C2H2"/>
    <property type="match status" value="3"/>
</dbReference>
<feature type="region of interest" description="Disordered" evidence="6">
    <location>
        <begin position="122"/>
        <end position="219"/>
    </location>
</feature>
<feature type="compositionally biased region" description="Low complexity" evidence="6">
    <location>
        <begin position="1269"/>
        <end position="1279"/>
    </location>
</feature>
<evidence type="ECO:0000259" key="8">
    <source>
        <dbReference type="PROSITE" id="PS51061"/>
    </source>
</evidence>
<dbReference type="GO" id="GO:0061630">
    <property type="term" value="F:ubiquitin protein ligase activity"/>
    <property type="evidence" value="ECO:0007669"/>
    <property type="project" value="UniProtKB-EC"/>
</dbReference>
<dbReference type="InterPro" id="IPR013087">
    <property type="entry name" value="Znf_C2H2_type"/>
</dbReference>
<dbReference type="Pfam" id="PF01424">
    <property type="entry name" value="R3H"/>
    <property type="match status" value="1"/>
</dbReference>
<dbReference type="EMBL" id="JALJOS010000014">
    <property type="protein sequence ID" value="KAK9831172.1"/>
    <property type="molecule type" value="Genomic_DNA"/>
</dbReference>
<dbReference type="GO" id="GO:0003676">
    <property type="term" value="F:nucleic acid binding"/>
    <property type="evidence" value="ECO:0007669"/>
    <property type="project" value="UniProtKB-UniRule"/>
</dbReference>
<gene>
    <name evidence="9" type="ORF">WJX74_005907</name>
</gene>
<keyword evidence="5" id="KW-0863">Zinc-finger</keyword>
<feature type="compositionally biased region" description="Polar residues" evidence="6">
    <location>
        <begin position="233"/>
        <end position="245"/>
    </location>
</feature>
<dbReference type="InterPro" id="IPR001841">
    <property type="entry name" value="Znf_RING"/>
</dbReference>
<dbReference type="InterPro" id="IPR001374">
    <property type="entry name" value="R3H_dom"/>
</dbReference>
<dbReference type="CDD" id="cd16615">
    <property type="entry name" value="RING-HC_ZNF598"/>
    <property type="match status" value="1"/>
</dbReference>
<protein>
    <recommendedName>
        <fullName evidence="3">RING-type E3 ubiquitin transferase</fullName>
        <ecNumber evidence="3">2.3.2.27</ecNumber>
    </recommendedName>
</protein>
<sequence length="1534" mass="164785">MIFAILLESGTPLGRSGDARAVSEDLKVLLGPGILQSLLVQKLLRTQLLAVQQQIQLPLRAATAANTGAGEEDAAEAEADEAHVTSLQAAFIILMPLITNHPRHCSGTVLMDTHSQVQISNTSLGIHPAPPSNPLQIRPAARDHPMRPPQTARRSRPFNPGLQPPRGSQPTSSNHCPPADQPPSPCRHLHEPLADPHSATNPARNHPESRNADLPHPPSRLEIYEAGRFTTPWRGNQQVSSSNRHPTAPRPATSQGRPPGQHGPSNTVTGGSPEALQPDSSGDARRDVSGPPAAAIHADNATICQRPGSRQHSSPTVHSSSAESSTASSGGRGDTDQFTEPAATSLVNNTLSSALDENTGPATSGDTGSGRNTFAGAQWDAQLLQLTGMQGAGTGYDASSQSDKHSEALAISMQAFVQQASASAHDLDEVAATDSTSRDDLLHQLQNVEAAAGRQSLKASLDRTTCKDLPADDQAVIPEEVSNIKEAETATSSLPNEEELAADCLLCCEPLEVVAVGMCNHRNICAKCTIRLRLCYNKRLCPLCKTHNAQVVLARSTYCSIPKWSELDALMTTGSPLLLEQPRWARGVWFYQGETAQPAFQAALGAHKVRSLEKEMVGWTARACPICDPRGSRPLTNNKSLQQHMQRVHGRLLCQTCLQERRSFPLELEPMTKDALMEHVAQAHFRCSICSDLILYDEERYLNHMHQRHYKCHLCAMSGQDASWHRDWHHLNNHFRADHYQCEHELCEGCMAAFNTELELHEHWAEQPDDGWGSDENSLSSNSDFGNFLQEQVEQYVAAGISREMAIAMVRTDIDEDIHDQPQRSTSPAEGLELPGSNEAARSQLAALDSDLVELERLLIDNLIPSASASAGGSPGSLPAANLRQAHALLQSSTQRRNYLVQHLQAHSSGPEVAAGSHQNGPPSGATSAAAAQPLQRSQQPGNNRSTPRSSRRPLAASREPHAAFATDQGPLALHGNSTSSGRSDPMLTPVIHAESSRQRNPPDDDFHPGQAAVWQQPPASPAHPITSQSAPSSGPVVHREGPWRRTHPPAAGNPPPAAPPSAGAPCPAAGGMHNVPPHQWHSQHQTQQQQRHTPAHPRSAAAHSTPGSWRRAGASPPCQQAAAPIPNGPQPAAQGNHRGVPQQPRTSSAASPPGWGPHNRTEVGGEGSGGRRGWNDVEVPPVPIQYPADSRPFVQQHGSGVRGGFALETPGGLNLIDDDLGWAAPVASSRSTGQQRGSRGRRQAGQAPQGPRAAANGPTRGASGDAFPSLAESASATTAAPDPTYLRPALVRQIARCPCGHIARPVVLEEGRQPSSLHCSAACTAAARRAQLDSAFGVNPQTYVSWVDRARVPEYSPEQMIWAQERSPVLKSAEGAMAAFVQAGPSEQRTSLGSLSRRDREQLHRLSEEYGLVTQSIGNGTQRNLMVYKPQNPGSGRRPSVPGLLLSEAAGRSTRAQLDEDLAAAQAKLHPVHLQDVRPGFELERLPYEGIVEASRTGYQTADLWFETEALRSDFLARVGRGWRRDFTVQQSL</sequence>
<accession>A0AAW1RBF5</accession>
<evidence type="ECO:0000256" key="6">
    <source>
        <dbReference type="SAM" id="MobiDB-lite"/>
    </source>
</evidence>
<keyword evidence="10" id="KW-1185">Reference proteome</keyword>
<comment type="similarity">
    <text evidence="4">Belongs to the ZNF598/HEL2 family.</text>
</comment>
<feature type="compositionally biased region" description="Polar residues" evidence="6">
    <location>
        <begin position="166"/>
        <end position="175"/>
    </location>
</feature>
<organism evidence="9 10">
    <name type="scientific">Apatococcus lobatus</name>
    <dbReference type="NCBI Taxonomy" id="904363"/>
    <lineage>
        <taxon>Eukaryota</taxon>
        <taxon>Viridiplantae</taxon>
        <taxon>Chlorophyta</taxon>
        <taxon>core chlorophytes</taxon>
        <taxon>Trebouxiophyceae</taxon>
        <taxon>Chlorellales</taxon>
        <taxon>Chlorellaceae</taxon>
        <taxon>Apatococcus</taxon>
    </lineage>
</organism>
<dbReference type="PROSITE" id="PS51061">
    <property type="entry name" value="R3H"/>
    <property type="match status" value="1"/>
</dbReference>
<feature type="region of interest" description="Disordered" evidence="6">
    <location>
        <begin position="1227"/>
        <end position="1279"/>
    </location>
</feature>
<feature type="compositionally biased region" description="Polar residues" evidence="6">
    <location>
        <begin position="352"/>
        <end position="372"/>
    </location>
</feature>
<evidence type="ECO:0000256" key="3">
    <source>
        <dbReference type="ARBA" id="ARBA00012483"/>
    </source>
</evidence>
<dbReference type="EC" id="2.3.2.27" evidence="3"/>
<feature type="region of interest" description="Disordered" evidence="6">
    <location>
        <begin position="232"/>
        <end position="292"/>
    </location>
</feature>
<feature type="region of interest" description="Disordered" evidence="6">
    <location>
        <begin position="906"/>
        <end position="1189"/>
    </location>
</feature>
<feature type="compositionally biased region" description="Low complexity" evidence="6">
    <location>
        <begin position="310"/>
        <end position="329"/>
    </location>
</feature>
<dbReference type="InterPro" id="IPR044288">
    <property type="entry name" value="ZNF598/HEL2"/>
</dbReference>
<feature type="compositionally biased region" description="Low complexity" evidence="6">
    <location>
        <begin position="1061"/>
        <end position="1093"/>
    </location>
</feature>
<proteinExistence type="inferred from homology"/>
<dbReference type="InterPro" id="IPR036867">
    <property type="entry name" value="R3H_dom_sf"/>
</dbReference>
<evidence type="ECO:0000259" key="7">
    <source>
        <dbReference type="PROSITE" id="PS50089"/>
    </source>
</evidence>
<name>A0AAW1RBF5_9CHLO</name>
<dbReference type="Pfam" id="PF25447">
    <property type="entry name" value="RING_ZNF598"/>
    <property type="match status" value="1"/>
</dbReference>
<feature type="domain" description="RING-type" evidence="7">
    <location>
        <begin position="504"/>
        <end position="545"/>
    </location>
</feature>
<evidence type="ECO:0000256" key="5">
    <source>
        <dbReference type="PROSITE-ProRule" id="PRU00175"/>
    </source>
</evidence>
<dbReference type="PANTHER" id="PTHR22938">
    <property type="entry name" value="ZINC FINGER PROTEIN 598"/>
    <property type="match status" value="1"/>
</dbReference>
<feature type="compositionally biased region" description="Low complexity" evidence="6">
    <location>
        <begin position="1228"/>
        <end position="1259"/>
    </location>
</feature>
<dbReference type="InterPro" id="IPR041888">
    <property type="entry name" value="RING-HC_ZNF598/HEL2"/>
</dbReference>
<dbReference type="GO" id="GO:0072344">
    <property type="term" value="P:rescue of stalled ribosome"/>
    <property type="evidence" value="ECO:0007669"/>
    <property type="project" value="InterPro"/>
</dbReference>
<dbReference type="CDD" id="cd02325">
    <property type="entry name" value="R3H"/>
    <property type="match status" value="1"/>
</dbReference>
<evidence type="ECO:0000256" key="1">
    <source>
        <dbReference type="ARBA" id="ARBA00000900"/>
    </source>
</evidence>
<evidence type="ECO:0000313" key="10">
    <source>
        <dbReference type="Proteomes" id="UP001438707"/>
    </source>
</evidence>
<feature type="domain" description="R3H" evidence="8">
    <location>
        <begin position="1368"/>
        <end position="1432"/>
    </location>
</feature>
<feature type="compositionally biased region" description="Low complexity" evidence="6">
    <location>
        <begin position="945"/>
        <end position="958"/>
    </location>
</feature>
<feature type="compositionally biased region" description="Polar residues" evidence="6">
    <location>
        <begin position="935"/>
        <end position="944"/>
    </location>
</feature>
<dbReference type="Gene3D" id="3.30.1370.50">
    <property type="entry name" value="R3H-like domain"/>
    <property type="match status" value="1"/>
</dbReference>
<dbReference type="GO" id="GO:0043022">
    <property type="term" value="F:ribosome binding"/>
    <property type="evidence" value="ECO:0007669"/>
    <property type="project" value="TreeGrafter"/>
</dbReference>
<evidence type="ECO:0000256" key="4">
    <source>
        <dbReference type="ARBA" id="ARBA00035113"/>
    </source>
</evidence>
<reference evidence="9 10" key="1">
    <citation type="journal article" date="2024" name="Nat. Commun.">
        <title>Phylogenomics reveals the evolutionary origins of lichenization in chlorophyte algae.</title>
        <authorList>
            <person name="Puginier C."/>
            <person name="Libourel C."/>
            <person name="Otte J."/>
            <person name="Skaloud P."/>
            <person name="Haon M."/>
            <person name="Grisel S."/>
            <person name="Petersen M."/>
            <person name="Berrin J.G."/>
            <person name="Delaux P.M."/>
            <person name="Dal Grande F."/>
            <person name="Keller J."/>
        </authorList>
    </citation>
    <scope>NUCLEOTIDE SEQUENCE [LARGE SCALE GENOMIC DNA]</scope>
    <source>
        <strain evidence="9 10">SAG 2145</strain>
    </source>
</reference>
<dbReference type="GO" id="GO:0016567">
    <property type="term" value="P:protein ubiquitination"/>
    <property type="evidence" value="ECO:0007669"/>
    <property type="project" value="TreeGrafter"/>
</dbReference>
<dbReference type="Proteomes" id="UP001438707">
    <property type="component" value="Unassembled WGS sequence"/>
</dbReference>
<keyword evidence="5" id="KW-0862">Zinc</keyword>
<keyword evidence="5" id="KW-0479">Metal-binding</keyword>
<comment type="caution">
    <text evidence="9">The sequence shown here is derived from an EMBL/GenBank/DDBJ whole genome shotgun (WGS) entry which is preliminary data.</text>
</comment>
<evidence type="ECO:0000313" key="9">
    <source>
        <dbReference type="EMBL" id="KAK9831172.1"/>
    </source>
</evidence>
<feature type="compositionally biased region" description="Basic and acidic residues" evidence="6">
    <location>
        <begin position="995"/>
        <end position="1008"/>
    </location>
</feature>
<dbReference type="SUPFAM" id="SSF82708">
    <property type="entry name" value="R3H domain"/>
    <property type="match status" value="1"/>
</dbReference>
<comment type="pathway">
    <text evidence="2">Protein modification; protein ubiquitination.</text>
</comment>
<feature type="region of interest" description="Disordered" evidence="6">
    <location>
        <begin position="352"/>
        <end position="374"/>
    </location>
</feature>
<dbReference type="GO" id="GO:0008270">
    <property type="term" value="F:zinc ion binding"/>
    <property type="evidence" value="ECO:0007669"/>
    <property type="project" value="UniProtKB-KW"/>
</dbReference>
<feature type="compositionally biased region" description="Low complexity" evidence="6">
    <location>
        <begin position="921"/>
        <end position="932"/>
    </location>
</feature>
<evidence type="ECO:0000256" key="2">
    <source>
        <dbReference type="ARBA" id="ARBA00004906"/>
    </source>
</evidence>
<comment type="catalytic activity">
    <reaction evidence="1">
        <text>S-ubiquitinyl-[E2 ubiquitin-conjugating enzyme]-L-cysteine + [acceptor protein]-L-lysine = [E2 ubiquitin-conjugating enzyme]-L-cysteine + N(6)-ubiquitinyl-[acceptor protein]-L-lysine.</text>
        <dbReference type="EC" id="2.3.2.27"/>
    </reaction>
</comment>
<feature type="region of interest" description="Disordered" evidence="6">
    <location>
        <begin position="305"/>
        <end position="339"/>
    </location>
</feature>
<dbReference type="PANTHER" id="PTHR22938:SF0">
    <property type="entry name" value="E3 UBIQUITIN-PROTEIN LIGASE ZNF598"/>
    <property type="match status" value="1"/>
</dbReference>
<dbReference type="PROSITE" id="PS50089">
    <property type="entry name" value="ZF_RING_2"/>
    <property type="match status" value="1"/>
</dbReference>